<keyword evidence="6 14" id="KW-0147">Chitin-binding</keyword>
<feature type="disulfide bond" evidence="14">
    <location>
        <begin position="466"/>
        <end position="470"/>
    </location>
</feature>
<reference evidence="20 21" key="1">
    <citation type="submission" date="2018-01" db="EMBL/GenBank/DDBJ databases">
        <title>Harnessing the power of phylogenomics to disentangle the directionality and signatures of interkingdom host jumping in the parasitic fungal genus Tolypocladium.</title>
        <authorList>
            <person name="Quandt C.A."/>
            <person name="Patterson W."/>
            <person name="Spatafora J.W."/>
        </authorList>
    </citation>
    <scope>NUCLEOTIDE SEQUENCE [LARGE SCALE GENOMIC DNA]</scope>
    <source>
        <strain evidence="20 21">NRBC 100945</strain>
    </source>
</reference>
<evidence type="ECO:0000256" key="1">
    <source>
        <dbReference type="ARBA" id="ARBA00000822"/>
    </source>
</evidence>
<evidence type="ECO:0000256" key="4">
    <source>
        <dbReference type="ARBA" id="ARBA00012729"/>
    </source>
</evidence>
<keyword evidence="16" id="KW-0732">Signal</keyword>
<dbReference type="InterPro" id="IPR001223">
    <property type="entry name" value="Glyco_hydro18_cat"/>
</dbReference>
<dbReference type="InterPro" id="IPR001002">
    <property type="entry name" value="Chitin-bd_1"/>
</dbReference>
<evidence type="ECO:0000256" key="15">
    <source>
        <dbReference type="RuleBase" id="RU000489"/>
    </source>
</evidence>
<evidence type="ECO:0000256" key="14">
    <source>
        <dbReference type="PROSITE-ProRule" id="PRU00261"/>
    </source>
</evidence>
<dbReference type="PROSITE" id="PS51257">
    <property type="entry name" value="PROKAR_LIPOPROTEIN"/>
    <property type="match status" value="1"/>
</dbReference>
<dbReference type="PROSITE" id="PS51782">
    <property type="entry name" value="LYSM"/>
    <property type="match status" value="1"/>
</dbReference>
<feature type="domain" description="GH18" evidence="19">
    <location>
        <begin position="484"/>
        <end position="917"/>
    </location>
</feature>
<comment type="caution">
    <text evidence="14">Lacks conserved residue(s) required for the propagation of feature annotation.</text>
</comment>
<keyword evidence="10" id="KW-0119">Carbohydrate metabolism</keyword>
<dbReference type="PROSITE" id="PS01095">
    <property type="entry name" value="GH18_1"/>
    <property type="match status" value="1"/>
</dbReference>
<feature type="domain" description="Chitin-binding type-1" evidence="17">
    <location>
        <begin position="399"/>
        <end position="472"/>
    </location>
</feature>
<dbReference type="InterPro" id="IPR001579">
    <property type="entry name" value="Glyco_hydro_18_chit_AS"/>
</dbReference>
<evidence type="ECO:0000313" key="20">
    <source>
        <dbReference type="EMBL" id="POR38364.1"/>
    </source>
</evidence>
<dbReference type="EMBL" id="PKSG01000147">
    <property type="protein sequence ID" value="POR38364.1"/>
    <property type="molecule type" value="Genomic_DNA"/>
</dbReference>
<evidence type="ECO:0000256" key="9">
    <source>
        <dbReference type="ARBA" id="ARBA00023026"/>
    </source>
</evidence>
<dbReference type="Pfam" id="PF01476">
    <property type="entry name" value="LysM"/>
    <property type="match status" value="1"/>
</dbReference>
<dbReference type="Gene3D" id="3.10.50.10">
    <property type="match status" value="1"/>
</dbReference>
<dbReference type="GO" id="GO:0005576">
    <property type="term" value="C:extracellular region"/>
    <property type="evidence" value="ECO:0007669"/>
    <property type="project" value="UniProtKB-SubCell"/>
</dbReference>
<organism evidence="20 21">
    <name type="scientific">Tolypocladium paradoxum</name>
    <dbReference type="NCBI Taxonomy" id="94208"/>
    <lineage>
        <taxon>Eukaryota</taxon>
        <taxon>Fungi</taxon>
        <taxon>Dikarya</taxon>
        <taxon>Ascomycota</taxon>
        <taxon>Pezizomycotina</taxon>
        <taxon>Sordariomycetes</taxon>
        <taxon>Hypocreomycetidae</taxon>
        <taxon>Hypocreales</taxon>
        <taxon>Ophiocordycipitaceae</taxon>
        <taxon>Tolypocladium</taxon>
    </lineage>
</organism>
<dbReference type="EC" id="3.2.1.14" evidence="4"/>
<keyword evidence="12" id="KW-0624">Polysaccharide degradation</keyword>
<evidence type="ECO:0000256" key="16">
    <source>
        <dbReference type="SAM" id="SignalP"/>
    </source>
</evidence>
<dbReference type="SMART" id="SM00636">
    <property type="entry name" value="Glyco_18"/>
    <property type="match status" value="1"/>
</dbReference>
<dbReference type="CDD" id="cd00035">
    <property type="entry name" value="ChtBD1"/>
    <property type="match status" value="1"/>
</dbReference>
<evidence type="ECO:0000256" key="12">
    <source>
        <dbReference type="ARBA" id="ARBA00023326"/>
    </source>
</evidence>
<dbReference type="STRING" id="94208.A0A2S4L7D5"/>
<evidence type="ECO:0000256" key="7">
    <source>
        <dbReference type="ARBA" id="ARBA00022801"/>
    </source>
</evidence>
<evidence type="ECO:0000256" key="10">
    <source>
        <dbReference type="ARBA" id="ARBA00023277"/>
    </source>
</evidence>
<dbReference type="Gene3D" id="3.30.60.10">
    <property type="entry name" value="Endochitinase-like"/>
    <property type="match status" value="1"/>
</dbReference>
<dbReference type="Gene3D" id="3.20.20.80">
    <property type="entry name" value="Glycosidases"/>
    <property type="match status" value="1"/>
</dbReference>
<dbReference type="GO" id="GO:0008061">
    <property type="term" value="F:chitin binding"/>
    <property type="evidence" value="ECO:0007669"/>
    <property type="project" value="UniProtKB-UniRule"/>
</dbReference>
<sequence>MRLHSLFASWLYLIAATGCCRAEQNESYPTRFRDAGFNSTEHRLSLGTTPLVPLADIQASDQSRTPPEDECPKRCSTVGPDPANWTQIYDREHLLRCKEPALFDLNVHNTPSRYTTIRSRVVTLGRAGAKRATSIISNRNNKANVKNINSTNLDAAVTPLTTSNSCGAYKSTVKVAFTAGPAVLAAGDDAASAADLLASYLESGASCGTTILFAKSGAAIVGLSRVDIHGVRMLGSYIDLAVLIGVQGDHSTVPEKSRRNLHDSRSLEIRADCRAIQVVPGDSCASLSVRCGIRGRDFIKYNFRFWLCASLMPKEWVCCSAGALPDMRPKSQPDGTCATHIVAAGDGCWAIADNHGITQDDIDDFNKNTWGWAGCAGLQVGQIICLSCGSTPMPAPIDGVTCGPQVPGTMKPSGSFDGRDLVGLNQCPLRACCSGWGYCGTTSEFCTRSPADTGSPGAFKPGTNGCISNCGTHIVGNELEPPNFARVGYFQGYSGARDCLRMDASEILDSLQGLTHVHFAFAGLTEDFNVHISENIRDQFFKFVNLRAVPFKKIVSFGGWAESTEPATYQHYRDALKPINQNRFARNVMKFLDEHRLDGVDFDWEYPGATDIPGIPAGTRRDALNYMRFLSVMRSFLDPLGSRTLSIALPASYWYLKAFPVHRITQDVDYFIYMTYDLHGQWDPAHTDSTADYGNKFSNPGCPTGNCLRSHINRTETYNALVMITKAGVPAHKIFAGVTSYGRRFRMLDPGCVGPLCTFTGSYGVSEAEPGQCTGTGGYIANAELREIFNYAERGVEGFEAKKWYDTETESDIMTWFVSSLFLLARVANSSGRTRWAVVHLLCPQLNSMLRTGLTRINLDGTRGQGMTDWVAYMDGDTKSDRIEWIRGLNFGGVSDWAIDLSGWFHGPDTKGGWSVTTDELQCDSSSWPGTLEGLDANLGTIPVQCRGVALLRILAIQLEDAIKEYNTFGWYADWVKDAINARLDDFLAIHTGEGLKYMDCKWETAKDSGEGPCTTATLKYDLGLDPGPRVVEFTMRDEEGFYKALLEKTGIKKEWVRWTDDAVMDPCIICGPQLTCPEQATCGQNYYMRKNFPRRVLDKDKIDVVNPKKIVNEAIPNLGELANLALATYLEMRWGTIDADPSDIGTAFSMPLFMLQDASKSIAEIKDIGEEHQKTKTRDLVLMILSIVFSVIPFATVATQALGGAARIAAAGLIIGEAGNTAISIAEIIENPASAPFLIVGMLVGAGGIRVRGARVAFKDAANARRAIGVNDLKFFSPEFRRKDKLVQTILKNCVR</sequence>
<name>A0A2S4L7D5_9HYPO</name>
<dbReference type="PROSITE" id="PS50941">
    <property type="entry name" value="CHIT_BIND_I_2"/>
    <property type="match status" value="1"/>
</dbReference>
<dbReference type="GO" id="GO:0008843">
    <property type="term" value="F:endochitinase activity"/>
    <property type="evidence" value="ECO:0007669"/>
    <property type="project" value="UniProtKB-EC"/>
</dbReference>
<dbReference type="SMART" id="SM00257">
    <property type="entry name" value="LysM"/>
    <property type="match status" value="1"/>
</dbReference>
<evidence type="ECO:0000256" key="11">
    <source>
        <dbReference type="ARBA" id="ARBA00023295"/>
    </source>
</evidence>
<feature type="disulfide bond" evidence="14">
    <location>
        <begin position="427"/>
        <end position="439"/>
    </location>
</feature>
<dbReference type="InterPro" id="IPR036779">
    <property type="entry name" value="LysM_dom_sf"/>
</dbReference>
<dbReference type="PROSITE" id="PS00026">
    <property type="entry name" value="CHIT_BIND_I_1"/>
    <property type="match status" value="1"/>
</dbReference>
<dbReference type="InterPro" id="IPR029070">
    <property type="entry name" value="Chitinase_insertion_sf"/>
</dbReference>
<dbReference type="SUPFAM" id="SSF57016">
    <property type="entry name" value="Plant lectins/antimicrobial peptides"/>
    <property type="match status" value="1"/>
</dbReference>
<dbReference type="PANTHER" id="PTHR47700:SF2">
    <property type="entry name" value="CHITINASE"/>
    <property type="match status" value="1"/>
</dbReference>
<dbReference type="Pfam" id="PF00187">
    <property type="entry name" value="Chitin_bind_1"/>
    <property type="match status" value="1"/>
</dbReference>
<gene>
    <name evidence="20" type="ORF">TPAR_01434</name>
</gene>
<dbReference type="SUPFAM" id="SSF54106">
    <property type="entry name" value="LysM domain"/>
    <property type="match status" value="1"/>
</dbReference>
<evidence type="ECO:0000256" key="6">
    <source>
        <dbReference type="ARBA" id="ARBA00022669"/>
    </source>
</evidence>
<dbReference type="InterPro" id="IPR018371">
    <property type="entry name" value="Chitin-binding_1_CS"/>
</dbReference>
<comment type="catalytic activity">
    <reaction evidence="1">
        <text>Random endo-hydrolysis of N-acetyl-beta-D-glucosaminide (1-&gt;4)-beta-linkages in chitin and chitodextrins.</text>
        <dbReference type="EC" id="3.2.1.14"/>
    </reaction>
</comment>
<evidence type="ECO:0000313" key="21">
    <source>
        <dbReference type="Proteomes" id="UP000237481"/>
    </source>
</evidence>
<dbReference type="InterPro" id="IPR036861">
    <property type="entry name" value="Endochitinase-like_sf"/>
</dbReference>
<dbReference type="GO" id="GO:0006032">
    <property type="term" value="P:chitin catabolic process"/>
    <property type="evidence" value="ECO:0007669"/>
    <property type="project" value="UniProtKB-KW"/>
</dbReference>
<feature type="signal peptide" evidence="16">
    <location>
        <begin position="1"/>
        <end position="22"/>
    </location>
</feature>
<accession>A0A2S4L7D5</accession>
<proteinExistence type="inferred from homology"/>
<keyword evidence="7 15" id="KW-0378">Hydrolase</keyword>
<evidence type="ECO:0000259" key="17">
    <source>
        <dbReference type="PROSITE" id="PS50941"/>
    </source>
</evidence>
<feature type="disulfide bond" evidence="14">
    <location>
        <begin position="432"/>
        <end position="446"/>
    </location>
</feature>
<comment type="similarity">
    <text evidence="3">Belongs to the glycosyl hydrolase 18 family. Chitinase class V subfamily.</text>
</comment>
<keyword evidence="21" id="KW-1185">Reference proteome</keyword>
<comment type="caution">
    <text evidence="20">The sequence shown here is derived from an EMBL/GenBank/DDBJ whole genome shotgun (WGS) entry which is preliminary data.</text>
</comment>
<dbReference type="Pfam" id="PF00704">
    <property type="entry name" value="Glyco_hydro_18"/>
    <property type="match status" value="1"/>
</dbReference>
<dbReference type="Proteomes" id="UP000237481">
    <property type="component" value="Unassembled WGS sequence"/>
</dbReference>
<keyword evidence="8" id="KW-0146">Chitin degradation</keyword>
<keyword evidence="9" id="KW-0843">Virulence</keyword>
<dbReference type="SMART" id="SM00270">
    <property type="entry name" value="ChtBD1"/>
    <property type="match status" value="1"/>
</dbReference>
<evidence type="ECO:0000256" key="5">
    <source>
        <dbReference type="ARBA" id="ARBA00022525"/>
    </source>
</evidence>
<keyword evidence="14" id="KW-1015">Disulfide bond</keyword>
<dbReference type="CDD" id="cd00118">
    <property type="entry name" value="LysM"/>
    <property type="match status" value="1"/>
</dbReference>
<dbReference type="PROSITE" id="PS51910">
    <property type="entry name" value="GH18_2"/>
    <property type="match status" value="1"/>
</dbReference>
<dbReference type="InterPro" id="IPR018392">
    <property type="entry name" value="LysM"/>
</dbReference>
<dbReference type="CDD" id="cd02878">
    <property type="entry name" value="GH18_zymocin_alpha"/>
    <property type="match status" value="1"/>
</dbReference>
<feature type="chain" id="PRO_5015403790" description="chitinase" evidence="16">
    <location>
        <begin position="23"/>
        <end position="1297"/>
    </location>
</feature>
<evidence type="ECO:0000256" key="8">
    <source>
        <dbReference type="ARBA" id="ARBA00023024"/>
    </source>
</evidence>
<dbReference type="SUPFAM" id="SSF51445">
    <property type="entry name" value="(Trans)glycosidases"/>
    <property type="match status" value="1"/>
</dbReference>
<dbReference type="InterPro" id="IPR011583">
    <property type="entry name" value="Chitinase_II/V-like_cat"/>
</dbReference>
<feature type="domain" description="LysM" evidence="18">
    <location>
        <begin position="338"/>
        <end position="386"/>
    </location>
</feature>
<dbReference type="InterPro" id="IPR017853">
    <property type="entry name" value="GH"/>
</dbReference>
<dbReference type="Gene3D" id="3.10.350.10">
    <property type="entry name" value="LysM domain"/>
    <property type="match status" value="1"/>
</dbReference>
<dbReference type="GO" id="GO:0000272">
    <property type="term" value="P:polysaccharide catabolic process"/>
    <property type="evidence" value="ECO:0007669"/>
    <property type="project" value="UniProtKB-KW"/>
</dbReference>
<dbReference type="InterPro" id="IPR053214">
    <property type="entry name" value="LysM12-like"/>
</dbReference>
<evidence type="ECO:0000256" key="13">
    <source>
        <dbReference type="ARBA" id="ARBA00044955"/>
    </source>
</evidence>
<evidence type="ECO:0000259" key="18">
    <source>
        <dbReference type="PROSITE" id="PS51782"/>
    </source>
</evidence>
<evidence type="ECO:0000259" key="19">
    <source>
        <dbReference type="PROSITE" id="PS51910"/>
    </source>
</evidence>
<keyword evidence="11 15" id="KW-0326">Glycosidase</keyword>
<keyword evidence="5" id="KW-0964">Secreted</keyword>
<comment type="subcellular location">
    <subcellularLocation>
        <location evidence="2">Secreted</location>
    </subcellularLocation>
</comment>
<comment type="similarity">
    <text evidence="13">Belongs to the secreted LysM effector family.</text>
</comment>
<dbReference type="OrthoDB" id="73875at2759"/>
<dbReference type="PANTHER" id="PTHR47700">
    <property type="entry name" value="V CHITINASE, PUTATIVE (AFU_ORTHOLOGUE AFUA_6G13720)-RELATED"/>
    <property type="match status" value="1"/>
</dbReference>
<protein>
    <recommendedName>
        <fullName evidence="4">chitinase</fullName>
        <ecNumber evidence="4">3.2.1.14</ecNumber>
    </recommendedName>
</protein>
<dbReference type="SUPFAM" id="SSF54556">
    <property type="entry name" value="Chitinase insertion domain"/>
    <property type="match status" value="1"/>
</dbReference>
<evidence type="ECO:0000256" key="3">
    <source>
        <dbReference type="ARBA" id="ARBA00008682"/>
    </source>
</evidence>
<evidence type="ECO:0000256" key="2">
    <source>
        <dbReference type="ARBA" id="ARBA00004613"/>
    </source>
</evidence>